<evidence type="ECO:0008006" key="3">
    <source>
        <dbReference type="Google" id="ProtNLM"/>
    </source>
</evidence>
<feature type="transmembrane region" description="Helical" evidence="1">
    <location>
        <begin position="77"/>
        <end position="96"/>
    </location>
</feature>
<dbReference type="Pfam" id="PF05553">
    <property type="entry name" value="DUF761"/>
    <property type="match status" value="1"/>
</dbReference>
<sequence>MDELLSRIKLQCIESSEKWGSTTSRLILFIMNGLLFSVFLAFISFVTRRLQSAAEFAVVVMGILNSKQSCWISPCPFYMYILLNLVIVSLAIKSGILRPSSPLIKVCSEEDSVGKLGSKVQKPANEIQRTIRIRCSKLHDFQSLPSLFSQTPNSKGNENNDRRSSLEQCAAAPRLFFVEVSDGPREADGMNMNMESEQSLDDGLCADELNVKAETFIRNFYRQLKMQREDYGKRIYGVVQQERY</sequence>
<keyword evidence="1" id="KW-0812">Transmembrane</keyword>
<feature type="transmembrane region" description="Helical" evidence="1">
    <location>
        <begin position="26"/>
        <end position="46"/>
    </location>
</feature>
<dbReference type="PANTHER" id="PTHR36887:SF1">
    <property type="entry name" value="OS01G0532300 PROTEIN"/>
    <property type="match status" value="1"/>
</dbReference>
<dbReference type="InterPro" id="IPR008480">
    <property type="entry name" value="DUF761_pln"/>
</dbReference>
<keyword evidence="1" id="KW-0472">Membrane</keyword>
<dbReference type="EMBL" id="EF082737">
    <property type="protein sequence ID" value="ABK22091.1"/>
    <property type="molecule type" value="mRNA"/>
</dbReference>
<dbReference type="OMA" id="DYNHEVE"/>
<reference evidence="2" key="1">
    <citation type="journal article" date="2008" name="BMC Genomics">
        <title>A conifer genomics resource of 200,000 spruce (Picea spp.) ESTs and 6,464 high-quality, sequence-finished full-length cDNAs for Sitka spruce (Picea sitchensis).</title>
        <authorList>
            <person name="Ralph S.G."/>
            <person name="Chun H.J."/>
            <person name="Kolosova N."/>
            <person name="Cooper D."/>
            <person name="Oddy C."/>
            <person name="Ritland C.E."/>
            <person name="Kirkpatrick R."/>
            <person name="Moore R."/>
            <person name="Barber S."/>
            <person name="Holt R.A."/>
            <person name="Jones S.J."/>
            <person name="Marra M.A."/>
            <person name="Douglas C.J."/>
            <person name="Ritland K."/>
            <person name="Bohlmann J."/>
        </authorList>
    </citation>
    <scope>NUCLEOTIDE SEQUENCE</scope>
    <source>
        <tissue evidence="2">Green portion of the leader tissue</tissue>
    </source>
</reference>
<dbReference type="EMBL" id="EF084005">
    <property type="protein sequence ID" value="ABK23337.1"/>
    <property type="molecule type" value="mRNA"/>
</dbReference>
<proteinExistence type="evidence at transcript level"/>
<dbReference type="AlphaFoldDB" id="A9NN80"/>
<evidence type="ECO:0000313" key="2">
    <source>
        <dbReference type="EMBL" id="ABK22091.1"/>
    </source>
</evidence>
<accession>A9NN80</accession>
<protein>
    <recommendedName>
        <fullName evidence="3">DUF4408 domain-containing protein</fullName>
    </recommendedName>
</protein>
<dbReference type="PANTHER" id="PTHR36887">
    <property type="entry name" value="OS01G0532300 PROTEIN"/>
    <property type="match status" value="1"/>
</dbReference>
<evidence type="ECO:0000256" key="1">
    <source>
        <dbReference type="SAM" id="Phobius"/>
    </source>
</evidence>
<keyword evidence="1" id="KW-1133">Transmembrane helix</keyword>
<organism evidence="2">
    <name type="scientific">Picea sitchensis</name>
    <name type="common">Sitka spruce</name>
    <name type="synonym">Pinus sitchensis</name>
    <dbReference type="NCBI Taxonomy" id="3332"/>
    <lineage>
        <taxon>Eukaryota</taxon>
        <taxon>Viridiplantae</taxon>
        <taxon>Streptophyta</taxon>
        <taxon>Embryophyta</taxon>
        <taxon>Tracheophyta</taxon>
        <taxon>Spermatophyta</taxon>
        <taxon>Pinopsida</taxon>
        <taxon>Pinidae</taxon>
        <taxon>Conifers I</taxon>
        <taxon>Pinales</taxon>
        <taxon>Pinaceae</taxon>
        <taxon>Picea</taxon>
    </lineage>
</organism>
<name>A9NN80_PICSI</name>